<evidence type="ECO:0000256" key="1">
    <source>
        <dbReference type="SAM" id="MobiDB-lite"/>
    </source>
</evidence>
<organism evidence="3">
    <name type="scientific">Pseudozyma antarctica</name>
    <name type="common">Yeast</name>
    <name type="synonym">Candida antarctica</name>
    <dbReference type="NCBI Taxonomy" id="84753"/>
    <lineage>
        <taxon>Eukaryota</taxon>
        <taxon>Fungi</taxon>
        <taxon>Dikarya</taxon>
        <taxon>Basidiomycota</taxon>
        <taxon>Ustilaginomycotina</taxon>
        <taxon>Ustilaginomycetes</taxon>
        <taxon>Ustilaginales</taxon>
        <taxon>Ustilaginaceae</taxon>
        <taxon>Moesziomyces</taxon>
    </lineage>
</organism>
<keyword evidence="4" id="KW-1185">Reference proteome</keyword>
<accession>A0A081CI22</accession>
<dbReference type="HOGENOM" id="CLU_405007_0_0_1"/>
<evidence type="ECO:0000313" key="4">
    <source>
        <dbReference type="Proteomes" id="UP000053758"/>
    </source>
</evidence>
<feature type="transmembrane region" description="Helical" evidence="2">
    <location>
        <begin position="103"/>
        <end position="123"/>
    </location>
</feature>
<protein>
    <recommendedName>
        <fullName evidence="5">Transmembrane protein</fullName>
    </recommendedName>
</protein>
<proteinExistence type="predicted"/>
<dbReference type="EMBL" id="DF830079">
    <property type="protein sequence ID" value="GAK66318.1"/>
    <property type="molecule type" value="Genomic_DNA"/>
</dbReference>
<dbReference type="GeneID" id="26305394"/>
<feature type="transmembrane region" description="Helical" evidence="2">
    <location>
        <begin position="166"/>
        <end position="188"/>
    </location>
</feature>
<evidence type="ECO:0000256" key="2">
    <source>
        <dbReference type="SAM" id="Phobius"/>
    </source>
</evidence>
<reference evidence="3" key="1">
    <citation type="submission" date="2014-07" db="EMBL/GenBank/DDBJ databases">
        <title>Draft genome sequence of the yeast Pseudozyma antarctica JCM 10317 known as a producer of lipase B which used in a wide range of industrial applications.</title>
        <authorList>
            <person name="Morita T."/>
            <person name="Saika A."/>
            <person name="Koike H."/>
        </authorList>
    </citation>
    <scope>NUCLEOTIDE SEQUENCE</scope>
    <source>
        <strain evidence="3">JCM 10317</strain>
    </source>
</reference>
<evidence type="ECO:0000313" key="3">
    <source>
        <dbReference type="EMBL" id="GAK66318.1"/>
    </source>
</evidence>
<dbReference type="AlphaFoldDB" id="A0A081CI22"/>
<gene>
    <name evidence="3" type="ORF">PAN0_012d4540</name>
</gene>
<dbReference type="RefSeq" id="XP_014655563.1">
    <property type="nucleotide sequence ID" value="XM_014800077.1"/>
</dbReference>
<dbReference type="Proteomes" id="UP000053758">
    <property type="component" value="Unassembled WGS sequence"/>
</dbReference>
<keyword evidence="2" id="KW-0812">Transmembrane</keyword>
<feature type="transmembrane region" description="Helical" evidence="2">
    <location>
        <begin position="280"/>
        <end position="298"/>
    </location>
</feature>
<keyword evidence="2" id="KW-1133">Transmembrane helix</keyword>
<feature type="transmembrane region" description="Helical" evidence="2">
    <location>
        <begin position="208"/>
        <end position="228"/>
    </location>
</feature>
<feature type="region of interest" description="Disordered" evidence="1">
    <location>
        <begin position="1"/>
        <end position="20"/>
    </location>
</feature>
<evidence type="ECO:0008006" key="5">
    <source>
        <dbReference type="Google" id="ProtNLM"/>
    </source>
</evidence>
<keyword evidence="2" id="KW-0472">Membrane</keyword>
<sequence length="660" mass="72460">MLTWEDRVDSPPPPTHRTEAQLEDFSGGTMSSEALPEDWMATVCNGTLKPAEAAAFLHRHFHSHNEFEDDIAIVAATLYCWEFLMTLPAELRIYLTIPWTAPHLILFVLMRYSTMVTVAMGMYSTWHRHRGNCVTYRDAAVLMVQLSVSAVLGWRTVAIWQKDARIFVIVALLLITLMVFSSLIVLGTHVQPVSSGECILTRGDVEELFPLAWFYAGTVAYDTAVIVLSTFRLWQHHNDVGVFPGANADDSRRWCSWISWLHSQWNSVTPLLFRLTSNGVLYLGFSTVFNVVCFVVSYDNEDRAQDLLLLYSSVMWVVCQHLMLLEIRATWGNSSAEQKFGDKRGPTDDSDADRLIAQILQASWSQKARGEAKTPAKTDGGKDIELGPTLQMGCGCGPGVGCSCAGVRESLALSLRDLALARSRTSECDTSKLSVQQLHDFRPSMPGESYDGSAQSSMHRVQTAEADTSSTALVTDPLDEAVDGVSRGFRGRLSAISNSPTRLFATFKTRSDSPALDHPLQDPASSHCCAVVQKAPVRRRRFSQVIEKATQVSAVEPAGACNCRRPRRNTLGTFQPPTTDLQACADHSSISCGRKAQGIEVAAMLASMSPDDKAAALALAGMDANPALPSYPPFASTMHPQRTSPAKVPATIWMMQPPLI</sequence>
<feature type="transmembrane region" description="Helical" evidence="2">
    <location>
        <begin position="135"/>
        <end position="154"/>
    </location>
</feature>
<name>A0A081CI22_PSEA2</name>